<feature type="domain" description="FAD-binding" evidence="5">
    <location>
        <begin position="4"/>
        <end position="366"/>
    </location>
</feature>
<evidence type="ECO:0000256" key="1">
    <source>
        <dbReference type="ARBA" id="ARBA00007801"/>
    </source>
</evidence>
<evidence type="ECO:0000313" key="7">
    <source>
        <dbReference type="EMBL" id="KAE9404632.1"/>
    </source>
</evidence>
<dbReference type="Proteomes" id="UP000799118">
    <property type="component" value="Unassembled WGS sequence"/>
</dbReference>
<dbReference type="InterPro" id="IPR050641">
    <property type="entry name" value="RIFMO-like"/>
</dbReference>
<organism evidence="7 8">
    <name type="scientific">Gymnopus androsaceus JB14</name>
    <dbReference type="NCBI Taxonomy" id="1447944"/>
    <lineage>
        <taxon>Eukaryota</taxon>
        <taxon>Fungi</taxon>
        <taxon>Dikarya</taxon>
        <taxon>Basidiomycota</taxon>
        <taxon>Agaricomycotina</taxon>
        <taxon>Agaricomycetes</taxon>
        <taxon>Agaricomycetidae</taxon>
        <taxon>Agaricales</taxon>
        <taxon>Marasmiineae</taxon>
        <taxon>Omphalotaceae</taxon>
        <taxon>Gymnopus</taxon>
    </lineage>
</organism>
<accession>A0A6A4HZ02</accession>
<keyword evidence="4" id="KW-0560">Oxidoreductase</keyword>
<dbReference type="Pfam" id="PF07976">
    <property type="entry name" value="Phe_hydrox_dim"/>
    <property type="match status" value="1"/>
</dbReference>
<keyword evidence="2" id="KW-0285">Flavoprotein</keyword>
<dbReference type="PANTHER" id="PTHR43004:SF5">
    <property type="entry name" value="FAD-BINDING DOMAIN-CONTAINING PROTEIN"/>
    <property type="match status" value="1"/>
</dbReference>
<name>A0A6A4HZ02_9AGAR</name>
<evidence type="ECO:0000313" key="8">
    <source>
        <dbReference type="Proteomes" id="UP000799118"/>
    </source>
</evidence>
<dbReference type="Pfam" id="PF01494">
    <property type="entry name" value="FAD_binding_3"/>
    <property type="match status" value="1"/>
</dbReference>
<dbReference type="GO" id="GO:0016709">
    <property type="term" value="F:oxidoreductase activity, acting on paired donors, with incorporation or reduction of molecular oxygen, NAD(P)H as one donor, and incorporation of one atom of oxygen"/>
    <property type="evidence" value="ECO:0007669"/>
    <property type="project" value="UniProtKB-ARBA"/>
</dbReference>
<dbReference type="SUPFAM" id="SSF51905">
    <property type="entry name" value="FAD/NAD(P)-binding domain"/>
    <property type="match status" value="1"/>
</dbReference>
<dbReference type="AlphaFoldDB" id="A0A6A4HZ02"/>
<dbReference type="GO" id="GO:0071949">
    <property type="term" value="F:FAD binding"/>
    <property type="evidence" value="ECO:0007669"/>
    <property type="project" value="InterPro"/>
</dbReference>
<proteinExistence type="inferred from homology"/>
<dbReference type="InterPro" id="IPR012941">
    <property type="entry name" value="Phe_hydrox_C_dim_dom"/>
</dbReference>
<gene>
    <name evidence="7" type="ORF">BT96DRAFT_973065</name>
</gene>
<dbReference type="EMBL" id="ML769415">
    <property type="protein sequence ID" value="KAE9404632.1"/>
    <property type="molecule type" value="Genomic_DNA"/>
</dbReference>
<evidence type="ECO:0000259" key="5">
    <source>
        <dbReference type="Pfam" id="PF01494"/>
    </source>
</evidence>
<evidence type="ECO:0000256" key="2">
    <source>
        <dbReference type="ARBA" id="ARBA00022630"/>
    </source>
</evidence>
<dbReference type="InterPro" id="IPR038220">
    <property type="entry name" value="PHOX_C_sf"/>
</dbReference>
<dbReference type="SUPFAM" id="SSF52833">
    <property type="entry name" value="Thioredoxin-like"/>
    <property type="match status" value="1"/>
</dbReference>
<dbReference type="Gene3D" id="3.30.9.10">
    <property type="entry name" value="D-Amino Acid Oxidase, subunit A, domain 2"/>
    <property type="match status" value="1"/>
</dbReference>
<keyword evidence="8" id="KW-1185">Reference proteome</keyword>
<evidence type="ECO:0000259" key="6">
    <source>
        <dbReference type="Pfam" id="PF07976"/>
    </source>
</evidence>
<dbReference type="InterPro" id="IPR002938">
    <property type="entry name" value="FAD-bd"/>
</dbReference>
<evidence type="ECO:0000256" key="4">
    <source>
        <dbReference type="ARBA" id="ARBA00023002"/>
    </source>
</evidence>
<dbReference type="SUPFAM" id="SSF54373">
    <property type="entry name" value="FAD-linked reductases, C-terminal domain"/>
    <property type="match status" value="1"/>
</dbReference>
<dbReference type="InterPro" id="IPR036188">
    <property type="entry name" value="FAD/NAD-bd_sf"/>
</dbReference>
<sequence length="578" mass="64312">MSIADVVIIGGGPVGSLVAYQLARFGCKVCVIEQDDKTQMPCYGRACTMWPRTIELLDQIDLADPLIQAGVITRSGLHFHGGRRVKGGLMYGSRMDKLGDTFFKFALHLRQRLIEETIINAASEEYGIYPKMLHQIEGYTIDQNDTNTHPVMVRVRDMKLQTSFTIKCHNFILPSRYLGGKSSVRKLANISFEGEHTTSRWIRMDALVTTNMPNPRCLNSIDSASHGQILWCPIDNGLTRIGYVFSAALIEKYGGVEGVTEEVAMAEAKQALHPFELEFLRVDWFTIYGIGQRIASTFCADDRVFLAGDSCHTHSSGSAQGLNTGVHDAVNLAWKLALRVRGLGKKALLDSYDAERRRIVQTVIDNDKVISTLISGHYPPRFQGRTEPTREILTEWFNDINMQHFTLGLGISYPPSLLNFDATGPSRATIDPGERGPDVYLTKIGTGDPIRLQKLLSNQARFSITVFTGNPDHTRSAFLELRIMMSAADSFVNIFPKEAFQWFTIPAAFGNGGQEILGCQPFGKVFLDGDMKAHGMYGVDVQRGAIIVFRPDGWIGTVVSLQGTEQLKVYFDGILKRR</sequence>
<dbReference type="Gene3D" id="3.40.30.20">
    <property type="match status" value="1"/>
</dbReference>
<dbReference type="OrthoDB" id="1716816at2759"/>
<feature type="domain" description="Phenol hydroxylase-like C-terminal dimerisation" evidence="6">
    <location>
        <begin position="411"/>
        <end position="576"/>
    </location>
</feature>
<protein>
    <submittedName>
        <fullName evidence="7">2,4-dichlorophenol 6-monooxygenase</fullName>
    </submittedName>
</protein>
<dbReference type="InterPro" id="IPR036249">
    <property type="entry name" value="Thioredoxin-like_sf"/>
</dbReference>
<dbReference type="Gene3D" id="3.50.50.60">
    <property type="entry name" value="FAD/NAD(P)-binding domain"/>
    <property type="match status" value="1"/>
</dbReference>
<reference evidence="7" key="1">
    <citation type="journal article" date="2019" name="Environ. Microbiol.">
        <title>Fungal ecological strategies reflected in gene transcription - a case study of two litter decomposers.</title>
        <authorList>
            <person name="Barbi F."/>
            <person name="Kohler A."/>
            <person name="Barry K."/>
            <person name="Baskaran P."/>
            <person name="Daum C."/>
            <person name="Fauchery L."/>
            <person name="Ihrmark K."/>
            <person name="Kuo A."/>
            <person name="LaButti K."/>
            <person name="Lipzen A."/>
            <person name="Morin E."/>
            <person name="Grigoriev I.V."/>
            <person name="Henrissat B."/>
            <person name="Lindahl B."/>
            <person name="Martin F."/>
        </authorList>
    </citation>
    <scope>NUCLEOTIDE SEQUENCE</scope>
    <source>
        <strain evidence="7">JB14</strain>
    </source>
</reference>
<dbReference type="PANTHER" id="PTHR43004">
    <property type="entry name" value="TRK SYSTEM POTASSIUM UPTAKE PROTEIN"/>
    <property type="match status" value="1"/>
</dbReference>
<comment type="similarity">
    <text evidence="1">Belongs to the PheA/TfdB FAD monooxygenase family.</text>
</comment>
<dbReference type="PRINTS" id="PR00420">
    <property type="entry name" value="RNGMNOXGNASE"/>
</dbReference>
<evidence type="ECO:0000256" key="3">
    <source>
        <dbReference type="ARBA" id="ARBA00022827"/>
    </source>
</evidence>
<keyword evidence="3" id="KW-0274">FAD</keyword>